<accession>B7BBD4</accession>
<dbReference type="SUPFAM" id="SSF53067">
    <property type="entry name" value="Actin-like ATPase domain"/>
    <property type="match status" value="1"/>
</dbReference>
<evidence type="ECO:0000313" key="5">
    <source>
        <dbReference type="Proteomes" id="UP000005510"/>
    </source>
</evidence>
<name>B7BBD4_9BACT</name>
<dbReference type="CDD" id="cd24085">
    <property type="entry name" value="ASKHA_NBD_PanK-II_bac"/>
    <property type="match status" value="1"/>
</dbReference>
<dbReference type="InterPro" id="IPR004567">
    <property type="entry name" value="Type_II_PanK"/>
</dbReference>
<dbReference type="GO" id="GO:0005524">
    <property type="term" value="F:ATP binding"/>
    <property type="evidence" value="ECO:0007669"/>
    <property type="project" value="UniProtKB-KW"/>
</dbReference>
<protein>
    <submittedName>
        <fullName evidence="4">Putative pantothenate kinase</fullName>
    </submittedName>
</protein>
<dbReference type="PANTHER" id="PTHR12280:SF20">
    <property type="entry name" value="4'-PHOSPHOPANTETHEINE PHOSPHATASE"/>
    <property type="match status" value="1"/>
</dbReference>
<keyword evidence="4" id="KW-0418">Kinase</keyword>
<organism evidence="4 5">
    <name type="scientific">Parabacteroides johnsonii DSM 18315</name>
    <dbReference type="NCBI Taxonomy" id="537006"/>
    <lineage>
        <taxon>Bacteria</taxon>
        <taxon>Pseudomonadati</taxon>
        <taxon>Bacteroidota</taxon>
        <taxon>Bacteroidia</taxon>
        <taxon>Bacteroidales</taxon>
        <taxon>Tannerellaceae</taxon>
        <taxon>Parabacteroides</taxon>
    </lineage>
</organism>
<dbReference type="GO" id="GO:0004594">
    <property type="term" value="F:pantothenate kinase activity"/>
    <property type="evidence" value="ECO:0007669"/>
    <property type="project" value="TreeGrafter"/>
</dbReference>
<dbReference type="Proteomes" id="UP000005510">
    <property type="component" value="Unassembled WGS sequence"/>
</dbReference>
<dbReference type="Gene3D" id="3.30.420.40">
    <property type="match status" value="1"/>
</dbReference>
<dbReference type="NCBIfam" id="NF009842">
    <property type="entry name" value="PRK13317.1"/>
    <property type="match status" value="1"/>
</dbReference>
<keyword evidence="4" id="KW-0808">Transferase</keyword>
<reference evidence="4 5" key="1">
    <citation type="submission" date="2008-10" db="EMBL/GenBank/DDBJ databases">
        <title>Draft genome sequence of Parabacteroides johnsonii (DSM 18315).</title>
        <authorList>
            <person name="Sudarsanam P."/>
            <person name="Ley R."/>
            <person name="Guruge J."/>
            <person name="Turnbaugh P.J."/>
            <person name="Mahowald M."/>
            <person name="Liep D."/>
            <person name="Gordon J."/>
        </authorList>
    </citation>
    <scope>NUCLEOTIDE SEQUENCE [LARGE SCALE GENOMIC DNA]</scope>
    <source>
        <strain evidence="4 5">DSM 18315</strain>
    </source>
</reference>
<gene>
    <name evidence="4" type="ORF">PRABACTJOHN_02347</name>
</gene>
<comment type="caution">
    <text evidence="4">The sequence shown here is derived from an EMBL/GenBank/DDBJ whole genome shotgun (WGS) entry which is preliminary data.</text>
</comment>
<proteinExistence type="predicted"/>
<dbReference type="STRING" id="537006.PRABACTJOHN_02347"/>
<evidence type="ECO:0000256" key="2">
    <source>
        <dbReference type="ARBA" id="ARBA00022840"/>
    </source>
</evidence>
<dbReference type="Pfam" id="PF03630">
    <property type="entry name" value="Fumble"/>
    <property type="match status" value="1"/>
</dbReference>
<dbReference type="EMBL" id="ABYH01000264">
    <property type="protein sequence ID" value="EEC96257.1"/>
    <property type="molecule type" value="Genomic_DNA"/>
</dbReference>
<evidence type="ECO:0000256" key="3">
    <source>
        <dbReference type="ARBA" id="ARBA00022993"/>
    </source>
</evidence>
<sequence length="295" mass="31528">MQAKTDRKLQLNHENMGVVIGIDVGGSTTKIVGVENKTIKSPMFVKATDPVTSLFGAFGKYIYDNGITLPEIEMVMLTGVGSAFIDQPLYGLPTAKTDEFLANGLGAQYAASLERLIVVSMGTGTSFVKVDGQHIQHIGGIGVGGGTLLGLSRLLLKTQDIHQISDMALKGTLTNIDLQIQDICNRPLPDLPLDATASNFGKADGNASPEDIASGIIHMVLQSIGQAAILSALNSPIQDFVLIGNLTQLPQCKEIFPKLEEMYGVRFLIPKYSEYRTAIGAALTYINGSTVHPVR</sequence>
<keyword evidence="1" id="KW-0547">Nucleotide-binding</keyword>
<dbReference type="AlphaFoldDB" id="B7BBD4"/>
<evidence type="ECO:0000256" key="1">
    <source>
        <dbReference type="ARBA" id="ARBA00022741"/>
    </source>
</evidence>
<dbReference type="InterPro" id="IPR043129">
    <property type="entry name" value="ATPase_NBD"/>
</dbReference>
<dbReference type="GO" id="GO:0005829">
    <property type="term" value="C:cytosol"/>
    <property type="evidence" value="ECO:0007669"/>
    <property type="project" value="TreeGrafter"/>
</dbReference>
<keyword evidence="2" id="KW-0067">ATP-binding</keyword>
<dbReference type="GO" id="GO:0015937">
    <property type="term" value="P:coenzyme A biosynthetic process"/>
    <property type="evidence" value="ECO:0007669"/>
    <property type="project" value="UniProtKB-KW"/>
</dbReference>
<reference evidence="4 5" key="2">
    <citation type="submission" date="2008-10" db="EMBL/GenBank/DDBJ databases">
        <authorList>
            <person name="Fulton L."/>
            <person name="Clifton S."/>
            <person name="Fulton B."/>
            <person name="Xu J."/>
            <person name="Minx P."/>
            <person name="Pepin K.H."/>
            <person name="Johnson M."/>
            <person name="Bhonagiri V."/>
            <person name="Nash W.E."/>
            <person name="Mardis E.R."/>
            <person name="Wilson R.K."/>
        </authorList>
    </citation>
    <scope>NUCLEOTIDE SEQUENCE [LARGE SCALE GENOMIC DNA]</scope>
    <source>
        <strain evidence="4 5">DSM 18315</strain>
    </source>
</reference>
<dbReference type="HOGENOM" id="CLU_087521_0_0_10"/>
<keyword evidence="3" id="KW-0173">Coenzyme A biosynthesis</keyword>
<evidence type="ECO:0000313" key="4">
    <source>
        <dbReference type="EMBL" id="EEC96257.1"/>
    </source>
</evidence>
<dbReference type="PANTHER" id="PTHR12280">
    <property type="entry name" value="PANTOTHENATE KINASE"/>
    <property type="match status" value="1"/>
</dbReference>